<dbReference type="OrthoDB" id="5595157at2759"/>
<accession>A0A9N9APF5</accession>
<keyword evidence="2" id="KW-1185">Reference proteome</keyword>
<comment type="caution">
    <text evidence="1">The sequence shown here is derived from an EMBL/GenBank/DDBJ whole genome shotgun (WGS) entry which is preliminary data.</text>
</comment>
<reference evidence="1" key="1">
    <citation type="submission" date="2021-06" db="EMBL/GenBank/DDBJ databases">
        <authorList>
            <person name="Kallberg Y."/>
            <person name="Tangrot J."/>
            <person name="Rosling A."/>
        </authorList>
    </citation>
    <scope>NUCLEOTIDE SEQUENCE</scope>
    <source>
        <strain evidence="1">IA702</strain>
    </source>
</reference>
<name>A0A9N9APF5_9GLOM</name>
<dbReference type="AlphaFoldDB" id="A0A9N9APF5"/>
<proteinExistence type="predicted"/>
<sequence>MDADYSLGLIAFTMKYTRDFQEATEKEIGNAYEAYKVFYAKHHQDHPGTTTDCYAEYLQTLGKQDAGHHSKKARIDMISKDDLLRALKAFKDTEDCQHNSFREEEELRDENLIAAREPLAVIGNQLPFTGREDELEELRKCIDKNIELWRMRNVNLTNFSIRTEEQFKHSYRHPVVAGGPGRGKTALMTRGLMLVRSRLQEPHIWTNRAFAWDLQSSQLQAQELELLGDATLANVSGGQSVLASRILHQAVNGNRPYADFLAEFVIHLKTHGILLSDVTLDAVLDHVVQPAMTSSFSSLRLTTSTELKPLIVLFHISETNVLLPEQGPYTRIESLMKAVYEFNSSGRRCMIVLTFDGTHRAELLNAFEVSGIRCEMITLRRTKAETYAQILQALVKKAVASNLIRDKDLQTFSPPEQLKIAFAACGDNIRLFSLLIYEIGRYDTTIRKLNWIKFFENLCKRSSDISIVAKWMNGVGDLVRKHYKKYTEALFNLDSRQMLRVIAPALLGSEFDDTPKTLVLGSIYTWEMLEKYGAISLYGPRRSRVEMPYMLLQVYLDEFVQTNDSIIKFIHSLNELTGESHFRQNEKCDIAVIVLQLFQWHFNKPNYTRLRLKDLFPTLEGIAAYTYVNLPDAIQNVSHLDHWPKILARHFDPQKDLEEGAYVGAGNDEFADSWVVFRREDKKGVVVLAIESKRRATTERLTAEYFNAHKEKVKKKLPKGTLYVFVMVADMRGENVTADNDEMIICKENMEELYGNWLAQCRHFSLVFDKRTK</sequence>
<organism evidence="1 2">
    <name type="scientific">Paraglomus occultum</name>
    <dbReference type="NCBI Taxonomy" id="144539"/>
    <lineage>
        <taxon>Eukaryota</taxon>
        <taxon>Fungi</taxon>
        <taxon>Fungi incertae sedis</taxon>
        <taxon>Mucoromycota</taxon>
        <taxon>Glomeromycotina</taxon>
        <taxon>Glomeromycetes</taxon>
        <taxon>Paraglomerales</taxon>
        <taxon>Paraglomeraceae</taxon>
        <taxon>Paraglomus</taxon>
    </lineage>
</organism>
<dbReference type="EMBL" id="CAJVPJ010000538">
    <property type="protein sequence ID" value="CAG8535316.1"/>
    <property type="molecule type" value="Genomic_DNA"/>
</dbReference>
<dbReference type="Proteomes" id="UP000789572">
    <property type="component" value="Unassembled WGS sequence"/>
</dbReference>
<protein>
    <submittedName>
        <fullName evidence="1">6892_t:CDS:1</fullName>
    </submittedName>
</protein>
<gene>
    <name evidence="1" type="ORF">POCULU_LOCUS4261</name>
</gene>
<evidence type="ECO:0000313" key="1">
    <source>
        <dbReference type="EMBL" id="CAG8535316.1"/>
    </source>
</evidence>
<evidence type="ECO:0000313" key="2">
    <source>
        <dbReference type="Proteomes" id="UP000789572"/>
    </source>
</evidence>